<dbReference type="EMBL" id="JARWAO010000001">
    <property type="protein sequence ID" value="MDR5894871.1"/>
    <property type="molecule type" value="Genomic_DNA"/>
</dbReference>
<name>A0ABU1GS68_9GAMM</name>
<dbReference type="Proteomes" id="UP001269375">
    <property type="component" value="Unassembled WGS sequence"/>
</dbReference>
<keyword evidence="2" id="KW-1185">Reference proteome</keyword>
<organism evidence="1 2">
    <name type="scientific">Larsenimonas suaedae</name>
    <dbReference type="NCBI Taxonomy" id="1851019"/>
    <lineage>
        <taxon>Bacteria</taxon>
        <taxon>Pseudomonadati</taxon>
        <taxon>Pseudomonadota</taxon>
        <taxon>Gammaproteobacteria</taxon>
        <taxon>Oceanospirillales</taxon>
        <taxon>Halomonadaceae</taxon>
        <taxon>Larsenimonas</taxon>
    </lineage>
</organism>
<accession>A0ABU1GS68</accession>
<dbReference type="RefSeq" id="WP_251592798.1">
    <property type="nucleotide sequence ID" value="NZ_JAMLJI010000002.1"/>
</dbReference>
<evidence type="ECO:0000313" key="1">
    <source>
        <dbReference type="EMBL" id="MDR5894871.1"/>
    </source>
</evidence>
<evidence type="ECO:0000313" key="2">
    <source>
        <dbReference type="Proteomes" id="UP001269375"/>
    </source>
</evidence>
<sequence>MNEELLEPRDVQCPYCGTMCTLLIDASQGSISTVEDCQRCCSPMQVAIEVDALDDTVLSVTVHRDDASDW</sequence>
<proteinExistence type="predicted"/>
<protein>
    <submittedName>
        <fullName evidence="1">CPXCG motif-containing cysteine-rich protein</fullName>
    </submittedName>
</protein>
<dbReference type="InterPro" id="IPR025990">
    <property type="entry name" value="zinc_ribbon_bacterial"/>
</dbReference>
<dbReference type="Pfam" id="PF14255">
    <property type="entry name" value="Zn_ribbon_21"/>
    <property type="match status" value="1"/>
</dbReference>
<comment type="caution">
    <text evidence="1">The sequence shown here is derived from an EMBL/GenBank/DDBJ whole genome shotgun (WGS) entry which is preliminary data.</text>
</comment>
<reference evidence="1 2" key="1">
    <citation type="submission" date="2023-04" db="EMBL/GenBank/DDBJ databases">
        <title>A long-awaited taxogenomic arrangement of the family Halomonadaceae.</title>
        <authorList>
            <person name="De La Haba R."/>
            <person name="Chuvochina M."/>
            <person name="Wittouck S."/>
            <person name="Arahal D.R."/>
            <person name="Sanchez-Porro C."/>
            <person name="Hugenholtz P."/>
            <person name="Ventosa A."/>
        </authorList>
    </citation>
    <scope>NUCLEOTIDE SEQUENCE [LARGE SCALE GENOMIC DNA]</scope>
    <source>
        <strain evidence="1 2">DSM 22428</strain>
    </source>
</reference>
<gene>
    <name evidence="1" type="ORF">QC825_02130</name>
</gene>